<evidence type="ECO:0000313" key="1">
    <source>
        <dbReference type="EMBL" id="KKD39311.1"/>
    </source>
</evidence>
<dbReference type="PATRIC" id="fig|1637645.4.peg.3598"/>
<proteinExistence type="predicted"/>
<dbReference type="Proteomes" id="UP000033607">
    <property type="component" value="Unassembled WGS sequence"/>
</dbReference>
<comment type="caution">
    <text evidence="1">The sequence shown here is derived from an EMBL/GenBank/DDBJ whole genome shotgun (WGS) entry which is preliminary data.</text>
</comment>
<accession>A0A0F5YK93</accession>
<organism evidence="1 2">
    <name type="scientific">Limnoraphis robusta CS-951</name>
    <dbReference type="NCBI Taxonomy" id="1637645"/>
    <lineage>
        <taxon>Bacteria</taxon>
        <taxon>Bacillati</taxon>
        <taxon>Cyanobacteriota</taxon>
        <taxon>Cyanophyceae</taxon>
        <taxon>Oscillatoriophycideae</taxon>
        <taxon>Oscillatoriales</taxon>
        <taxon>Sirenicapillariaceae</taxon>
        <taxon>Limnoraphis</taxon>
    </lineage>
</organism>
<dbReference type="Gene3D" id="3.30.2310.20">
    <property type="entry name" value="RelE-like"/>
    <property type="match status" value="1"/>
</dbReference>
<dbReference type="AlphaFoldDB" id="A0A0F5YK93"/>
<reference evidence="1 2" key="1">
    <citation type="submission" date="2015-06" db="EMBL/GenBank/DDBJ databases">
        <title>Draft genome assembly of filamentous brackish cyanobacterium Limnoraphis robusta strain CS-951.</title>
        <authorList>
            <person name="Willis A."/>
            <person name="Parks M."/>
            <person name="Burford M.A."/>
        </authorList>
    </citation>
    <scope>NUCLEOTIDE SEQUENCE [LARGE SCALE GENOMIC DNA]</scope>
    <source>
        <strain evidence="1 2">CS-951</strain>
    </source>
</reference>
<dbReference type="InterPro" id="IPR009241">
    <property type="entry name" value="HigB-like"/>
</dbReference>
<name>A0A0F5YK93_9CYAN</name>
<dbReference type="EMBL" id="LATL02000181">
    <property type="protein sequence ID" value="KKD39311.1"/>
    <property type="molecule type" value="Genomic_DNA"/>
</dbReference>
<protein>
    <submittedName>
        <fullName evidence="1">Addiction module toxin RelE</fullName>
    </submittedName>
</protein>
<dbReference type="SUPFAM" id="SSF143011">
    <property type="entry name" value="RelE-like"/>
    <property type="match status" value="1"/>
</dbReference>
<sequence>MTESTFQTSPSATESTFQASDRTYFAEQRINNMTYEVEYTDEFEQWWLTLDEATQDEIDIAVELLQEWGPNLRFPQSSGVQGTRHPRMRELRVQHKGNPYRILYVFDPRRVAVLLLGGSKVGNDRWYEENVPKADRLYDELLQELENEGLI</sequence>
<gene>
    <name evidence="1" type="ORF">WN50_04035</name>
</gene>
<dbReference type="InterPro" id="IPR035093">
    <property type="entry name" value="RelE/ParE_toxin_dom_sf"/>
</dbReference>
<dbReference type="Pfam" id="PF05973">
    <property type="entry name" value="Gp49"/>
    <property type="match status" value="1"/>
</dbReference>
<dbReference type="OrthoDB" id="330810at2"/>
<evidence type="ECO:0000313" key="2">
    <source>
        <dbReference type="Proteomes" id="UP000033607"/>
    </source>
</evidence>